<name>E3H9F9_ILYPC</name>
<sequence>MTLKKMKKSHEILQAMLIHENGIVSHRGFTSYDEIVAYRERNKNDKVILEVGTES</sequence>
<dbReference type="Proteomes" id="UP000006875">
    <property type="component" value="Chromosome"/>
</dbReference>
<dbReference type="EMBL" id="CP002281">
    <property type="protein sequence ID" value="ADO83068.1"/>
    <property type="molecule type" value="Genomic_DNA"/>
</dbReference>
<gene>
    <name evidence="1" type="ordered locus">Ilyop_1287</name>
</gene>
<evidence type="ECO:0000313" key="2">
    <source>
        <dbReference type="Proteomes" id="UP000006875"/>
    </source>
</evidence>
<organism evidence="1 2">
    <name type="scientific">Ilyobacter polytropus (strain ATCC 51220 / DSM 2926 / LMG 16218 / CuHBu1)</name>
    <dbReference type="NCBI Taxonomy" id="572544"/>
    <lineage>
        <taxon>Bacteria</taxon>
        <taxon>Fusobacteriati</taxon>
        <taxon>Fusobacteriota</taxon>
        <taxon>Fusobacteriia</taxon>
        <taxon>Fusobacteriales</taxon>
        <taxon>Fusobacteriaceae</taxon>
        <taxon>Ilyobacter</taxon>
    </lineage>
</organism>
<evidence type="ECO:0000313" key="1">
    <source>
        <dbReference type="EMBL" id="ADO83068.1"/>
    </source>
</evidence>
<keyword evidence="2" id="KW-1185">Reference proteome</keyword>
<proteinExistence type="predicted"/>
<accession>E3H9F9</accession>
<dbReference type="AlphaFoldDB" id="E3H9F9"/>
<dbReference type="HOGENOM" id="CLU_3026181_0_0_0"/>
<protein>
    <submittedName>
        <fullName evidence="1">Uncharacterized protein</fullName>
    </submittedName>
</protein>
<reference evidence="1 2" key="1">
    <citation type="journal article" date="2010" name="Stand. Genomic Sci.">
        <title>Complete genome sequence of Ilyobacter polytropus type strain (CuHbu1).</title>
        <authorList>
            <person name="Sikorski J."/>
            <person name="Chertkov O."/>
            <person name="Lapidus A."/>
            <person name="Nolan M."/>
            <person name="Lucas S."/>
            <person name="Del Rio T.G."/>
            <person name="Tice H."/>
            <person name="Cheng J.F."/>
            <person name="Tapia R."/>
            <person name="Han C."/>
            <person name="Goodwin L."/>
            <person name="Pitluck S."/>
            <person name="Liolios K."/>
            <person name="Ivanova N."/>
            <person name="Mavromatis K."/>
            <person name="Mikhailova N."/>
            <person name="Pati A."/>
            <person name="Chen A."/>
            <person name="Palaniappan K."/>
            <person name="Land M."/>
            <person name="Hauser L."/>
            <person name="Chang Y.J."/>
            <person name="Jeffries C.D."/>
            <person name="Brambilla E."/>
            <person name="Yasawong M."/>
            <person name="Rohde M."/>
            <person name="Pukall R."/>
            <person name="Spring S."/>
            <person name="Goker M."/>
            <person name="Woyke T."/>
            <person name="Bristow J."/>
            <person name="Eisen J.A."/>
            <person name="Markowitz V."/>
            <person name="Hugenholtz P."/>
            <person name="Kyrpides N.C."/>
            <person name="Klenk H.P."/>
        </authorList>
    </citation>
    <scope>NUCLEOTIDE SEQUENCE [LARGE SCALE GENOMIC DNA]</scope>
    <source>
        <strain evidence="2">ATCC 51220 / DSM 2926 / LMG 16218 / CuHBu1</strain>
    </source>
</reference>
<dbReference type="KEGG" id="ipo:Ilyop_1287"/>